<sequence>METFPQKHSISVAMGNEVRFAQKSTDNLRTVPFIFRTNIRIARRHSFILAYDWTHPGDADTVVEDIERLDLDFFEWHSGDVMEEWFTLQDESAWLKWRIQATSKVDARLMAFHGILTHEVGELYLNPRDGGQFLQVMRNEVLKSPYGYGYIRSNGDPMQGMFNWRLHHDLPEPW</sequence>
<evidence type="ECO:0000313" key="1">
    <source>
        <dbReference type="EMBL" id="KJH46148.1"/>
    </source>
</evidence>
<name>A0A0D8XNB7_DICVI</name>
<organism evidence="1 2">
    <name type="scientific">Dictyocaulus viviparus</name>
    <name type="common">Bovine lungworm</name>
    <dbReference type="NCBI Taxonomy" id="29172"/>
    <lineage>
        <taxon>Eukaryota</taxon>
        <taxon>Metazoa</taxon>
        <taxon>Ecdysozoa</taxon>
        <taxon>Nematoda</taxon>
        <taxon>Chromadorea</taxon>
        <taxon>Rhabditida</taxon>
        <taxon>Rhabditina</taxon>
        <taxon>Rhabditomorpha</taxon>
        <taxon>Strongyloidea</taxon>
        <taxon>Metastrongylidae</taxon>
        <taxon>Dictyocaulus</taxon>
    </lineage>
</organism>
<dbReference type="EMBL" id="KN716367">
    <property type="protein sequence ID" value="KJH46148.1"/>
    <property type="molecule type" value="Genomic_DNA"/>
</dbReference>
<dbReference type="Proteomes" id="UP000053766">
    <property type="component" value="Unassembled WGS sequence"/>
</dbReference>
<proteinExistence type="predicted"/>
<keyword evidence="2" id="KW-1185">Reference proteome</keyword>
<accession>A0A0D8XNB7</accession>
<dbReference type="AlphaFoldDB" id="A0A0D8XNB7"/>
<dbReference type="OrthoDB" id="17400at2759"/>
<evidence type="ECO:0000313" key="2">
    <source>
        <dbReference type="Proteomes" id="UP000053766"/>
    </source>
</evidence>
<reference evidence="1 2" key="1">
    <citation type="submission" date="2013-11" db="EMBL/GenBank/DDBJ databases">
        <title>Draft genome of the bovine lungworm Dictyocaulus viviparus.</title>
        <authorList>
            <person name="Mitreva M."/>
        </authorList>
    </citation>
    <scope>NUCLEOTIDE SEQUENCE [LARGE SCALE GENOMIC DNA]</scope>
    <source>
        <strain evidence="1 2">HannoverDv2000</strain>
    </source>
</reference>
<protein>
    <submittedName>
        <fullName evidence="1">Uncharacterized protein</fullName>
    </submittedName>
</protein>
<reference evidence="2" key="2">
    <citation type="journal article" date="2016" name="Sci. Rep.">
        <title>Dictyocaulus viviparus genome, variome and transcriptome elucidate lungworm biology and support future intervention.</title>
        <authorList>
            <person name="McNulty S.N."/>
            <person name="Strube C."/>
            <person name="Rosa B.A."/>
            <person name="Martin J.C."/>
            <person name="Tyagi R."/>
            <person name="Choi Y.J."/>
            <person name="Wang Q."/>
            <person name="Hallsworth Pepin K."/>
            <person name="Zhang X."/>
            <person name="Ozersky P."/>
            <person name="Wilson R.K."/>
            <person name="Sternberg P.W."/>
            <person name="Gasser R.B."/>
            <person name="Mitreva M."/>
        </authorList>
    </citation>
    <scope>NUCLEOTIDE SEQUENCE [LARGE SCALE GENOMIC DNA]</scope>
    <source>
        <strain evidence="2">HannoverDv2000</strain>
    </source>
</reference>
<gene>
    <name evidence="1" type="ORF">DICVIV_07796</name>
</gene>
<dbReference type="STRING" id="29172.A0A0D8XNB7"/>